<organism evidence="1 2">
    <name type="scientific">Vibrio phage BUCT194</name>
    <dbReference type="NCBI Taxonomy" id="2859072"/>
    <lineage>
        <taxon>Viruses</taxon>
        <taxon>Duplodnaviria</taxon>
        <taxon>Heunggongvirae</taxon>
        <taxon>Uroviricota</taxon>
        <taxon>Caudoviricetes</taxon>
        <taxon>Schitoviridae</taxon>
        <taxon>Varunavirus</taxon>
        <taxon>Varunavirus BUCT194</taxon>
    </lineage>
</organism>
<protein>
    <submittedName>
        <fullName evidence="1">Phosphoribosyl-ATP diphosphatase</fullName>
    </submittedName>
</protein>
<dbReference type="GeneID" id="77933492"/>
<dbReference type="Pfam" id="PF01503">
    <property type="entry name" value="PRA-PH"/>
    <property type="match status" value="1"/>
</dbReference>
<evidence type="ECO:0000313" key="1">
    <source>
        <dbReference type="EMBL" id="UAW01138.1"/>
    </source>
</evidence>
<dbReference type="InterPro" id="IPR033653">
    <property type="entry name" value="NTP-PPase_DR2231-like"/>
</dbReference>
<evidence type="ECO:0000313" key="2">
    <source>
        <dbReference type="Proteomes" id="UP000828026"/>
    </source>
</evidence>
<dbReference type="Proteomes" id="UP000828026">
    <property type="component" value="Segment"/>
</dbReference>
<dbReference type="Gene3D" id="1.10.3420.10">
    <property type="entry name" value="putative ntp pyrophosphohydrolase like domain"/>
    <property type="match status" value="1"/>
</dbReference>
<sequence>MDIILGEYMNTNLNAMFDEFNETYGYNQVELNSENLAKSHKLIQDEVNEIDEEVVQPTFSKSAAIKEMIDNIYITAQQLRAYGVDIDAALKEVHRSNLSKTVPVSLTGVYMEEVKERYPSVTYEIKGDRAVLRCMETNKVIKPSIYSPAVITPEMYDETA</sequence>
<dbReference type="CDD" id="cd11530">
    <property type="entry name" value="NTP-PPase_DR2231_like"/>
    <property type="match status" value="1"/>
</dbReference>
<reference evidence="1 2" key="1">
    <citation type="submission" date="2021-06" db="EMBL/GenBank/DDBJ databases">
        <authorList>
            <person name="Chen R."/>
            <person name="Qin H."/>
            <person name="He S."/>
            <person name="Han P."/>
            <person name="Xu F."/>
            <person name="Sun H."/>
            <person name="Fan H."/>
            <person name="Tong Y."/>
        </authorList>
    </citation>
    <scope>NUCLEOTIDE SEQUENCE [LARGE SCALE GENOMIC DNA]</scope>
</reference>
<dbReference type="RefSeq" id="YP_010657573.1">
    <property type="nucleotide sequence ID" value="NC_070848.1"/>
</dbReference>
<keyword evidence="2" id="KW-1185">Reference proteome</keyword>
<dbReference type="InterPro" id="IPR023292">
    <property type="entry name" value="NTP_PyroPHydrolase-like_dom_sf"/>
</dbReference>
<dbReference type="EMBL" id="MZ447858">
    <property type="protein sequence ID" value="UAW01138.1"/>
    <property type="molecule type" value="Genomic_DNA"/>
</dbReference>
<name>A0AAE9BPW1_9CAUD</name>
<accession>A0AAE9BPW1</accession>
<dbReference type="KEGG" id="vg:77933492"/>
<proteinExistence type="predicted"/>
<dbReference type="InterPro" id="IPR021130">
    <property type="entry name" value="PRib-ATP_PPHydrolase-like"/>
</dbReference>